<evidence type="ECO:0000313" key="1">
    <source>
        <dbReference type="EMBL" id="KAG8548163.1"/>
    </source>
</evidence>
<protein>
    <submittedName>
        <fullName evidence="2">Uncharacterized protein</fullName>
    </submittedName>
</protein>
<evidence type="ECO:0000313" key="3">
    <source>
        <dbReference type="Proteomes" id="UP000824782"/>
    </source>
</evidence>
<name>A0AAV7AZI9_ENGPU</name>
<keyword evidence="3" id="KW-1185">Reference proteome</keyword>
<evidence type="ECO:0000313" key="2">
    <source>
        <dbReference type="EMBL" id="KAG8566941.1"/>
    </source>
</evidence>
<organism evidence="2 3">
    <name type="scientific">Engystomops pustulosus</name>
    <name type="common">Tungara frog</name>
    <name type="synonym">Physalaemus pustulosus</name>
    <dbReference type="NCBI Taxonomy" id="76066"/>
    <lineage>
        <taxon>Eukaryota</taxon>
        <taxon>Metazoa</taxon>
        <taxon>Chordata</taxon>
        <taxon>Craniata</taxon>
        <taxon>Vertebrata</taxon>
        <taxon>Euteleostomi</taxon>
        <taxon>Amphibia</taxon>
        <taxon>Batrachia</taxon>
        <taxon>Anura</taxon>
        <taxon>Neobatrachia</taxon>
        <taxon>Hyloidea</taxon>
        <taxon>Leptodactylidae</taxon>
        <taxon>Leiuperinae</taxon>
        <taxon>Engystomops</taxon>
    </lineage>
</organism>
<sequence length="80" mass="9257">MARKVRDLRGIIIWGYPCGVSGSPRRFSCRSPRNFSCRSPRHFSCRSPRHFSCRSPRHFSCRSPWNPTAPSWGSFQVTGR</sequence>
<dbReference type="AlphaFoldDB" id="A0AAV7AZI9"/>
<dbReference type="EMBL" id="WNYA01000497">
    <property type="protein sequence ID" value="KAG8548163.1"/>
    <property type="molecule type" value="Genomic_DNA"/>
</dbReference>
<comment type="caution">
    <text evidence="2">The sequence shown here is derived from an EMBL/GenBank/DDBJ whole genome shotgun (WGS) entry which is preliminary data.</text>
</comment>
<accession>A0AAV7AZI9</accession>
<reference evidence="2" key="1">
    <citation type="thesis" date="2020" institute="ProQuest LLC" country="789 East Eisenhower Parkway, Ann Arbor, MI, USA">
        <title>Comparative Genomics and Chromosome Evolution.</title>
        <authorList>
            <person name="Mudd A.B."/>
        </authorList>
    </citation>
    <scope>NUCLEOTIDE SEQUENCE</scope>
    <source>
        <strain evidence="2">237g6f4</strain>
        <tissue evidence="2">Blood</tissue>
    </source>
</reference>
<dbReference type="Proteomes" id="UP000824782">
    <property type="component" value="Unassembled WGS sequence"/>
</dbReference>
<proteinExistence type="predicted"/>
<dbReference type="EMBL" id="WNYA01000006">
    <property type="protein sequence ID" value="KAG8566941.1"/>
    <property type="molecule type" value="Genomic_DNA"/>
</dbReference>
<gene>
    <name evidence="2" type="ORF">GDO81_013430</name>
    <name evidence="1" type="ORF">GDO81_026393</name>
</gene>